<name>V6HBT1_9LEPT</name>
<accession>V6HBT1</accession>
<protein>
    <submittedName>
        <fullName evidence="1">Uncharacterized protein</fullName>
    </submittedName>
</protein>
<dbReference type="STRING" id="1049790.LEP1GSC047_2802"/>
<comment type="caution">
    <text evidence="1">The sequence shown here is derived from an EMBL/GenBank/DDBJ whole genome shotgun (WGS) entry which is preliminary data.</text>
</comment>
<dbReference type="Proteomes" id="UP000018719">
    <property type="component" value="Unassembled WGS sequence"/>
</dbReference>
<evidence type="ECO:0000313" key="2">
    <source>
        <dbReference type="Proteomes" id="UP000018719"/>
    </source>
</evidence>
<reference evidence="1 2" key="1">
    <citation type="submission" date="2013-05" db="EMBL/GenBank/DDBJ databases">
        <authorList>
            <person name="Harkins D.M."/>
            <person name="Durkin A.S."/>
            <person name="Brinkac L.M."/>
            <person name="Haft D.H."/>
            <person name="Selengut J.D."/>
            <person name="Sanka R."/>
            <person name="DePew J."/>
            <person name="Purushe J."/>
            <person name="Hartskeerl R.A."/>
            <person name="Ahmed A."/>
            <person name="van der Linden H."/>
            <person name="Goris M.G.A."/>
            <person name="Vinetz J.M."/>
            <person name="Sutton G.G."/>
            <person name="Nierman W.C."/>
            <person name="Fouts D.E."/>
        </authorList>
    </citation>
    <scope>NUCLEOTIDE SEQUENCE [LARGE SCALE GENOMIC DNA]</scope>
    <source>
        <strain evidence="1 2">10</strain>
    </source>
</reference>
<proteinExistence type="predicted"/>
<gene>
    <name evidence="1" type="ORF">LEP1GSC047_2802</name>
</gene>
<dbReference type="EMBL" id="AHMM02000017">
    <property type="protein sequence ID" value="EQA36932.1"/>
    <property type="molecule type" value="Genomic_DNA"/>
</dbReference>
<dbReference type="AlphaFoldDB" id="V6HBT1"/>
<sequence>MGRRRLPCIRSAAGSGSGLSRSSLLFARGFFPETGGRRRVFLVRLLFNYQLLLLTGIGRTLELFLDCLILIFHIISWSCEGGSFRFPTRLLG</sequence>
<evidence type="ECO:0000313" key="1">
    <source>
        <dbReference type="EMBL" id="EQA36932.1"/>
    </source>
</evidence>
<organism evidence="1 2">
    <name type="scientific">Leptospira inadai serovar Lyme str. 10</name>
    <dbReference type="NCBI Taxonomy" id="1049790"/>
    <lineage>
        <taxon>Bacteria</taxon>
        <taxon>Pseudomonadati</taxon>
        <taxon>Spirochaetota</taxon>
        <taxon>Spirochaetia</taxon>
        <taxon>Leptospirales</taxon>
        <taxon>Leptospiraceae</taxon>
        <taxon>Leptospira</taxon>
    </lineage>
</organism>